<dbReference type="InterPro" id="IPR004437">
    <property type="entry name" value="ParB/RepB/Spo0J"/>
</dbReference>
<dbReference type="Pfam" id="PF17762">
    <property type="entry name" value="HTH_ParB"/>
    <property type="match status" value="1"/>
</dbReference>
<accession>A0AAE3XBH1</accession>
<dbReference type="InterPro" id="IPR041468">
    <property type="entry name" value="HTH_ParB/Spo0J"/>
</dbReference>
<dbReference type="NCBIfam" id="TIGR00180">
    <property type="entry name" value="parB_part"/>
    <property type="match status" value="1"/>
</dbReference>
<dbReference type="RefSeq" id="WP_309854901.1">
    <property type="nucleotide sequence ID" value="NZ_JAVDQJ010000005.1"/>
</dbReference>
<reference evidence="4" key="1">
    <citation type="submission" date="2023-07" db="EMBL/GenBank/DDBJ databases">
        <title>Sorghum-associated microbial communities from plants grown in Nebraska, USA.</title>
        <authorList>
            <person name="Schachtman D."/>
        </authorList>
    </citation>
    <scope>NUCLEOTIDE SEQUENCE</scope>
    <source>
        <strain evidence="4">BE330</strain>
    </source>
</reference>
<gene>
    <name evidence="4" type="ORF">J2Y00_001990</name>
</gene>
<proteinExistence type="inferred from homology"/>
<comment type="caution">
    <text evidence="4">The sequence shown here is derived from an EMBL/GenBank/DDBJ whole genome shotgun (WGS) entry which is preliminary data.</text>
</comment>
<evidence type="ECO:0000313" key="5">
    <source>
        <dbReference type="Proteomes" id="UP001185331"/>
    </source>
</evidence>
<dbReference type="GO" id="GO:0003677">
    <property type="term" value="F:DNA binding"/>
    <property type="evidence" value="ECO:0007669"/>
    <property type="project" value="UniProtKB-KW"/>
</dbReference>
<dbReference type="SUPFAM" id="SSF109709">
    <property type="entry name" value="KorB DNA-binding domain-like"/>
    <property type="match status" value="1"/>
</dbReference>
<keyword evidence="2" id="KW-0238">DNA-binding</keyword>
<dbReference type="GO" id="GO:0005694">
    <property type="term" value="C:chromosome"/>
    <property type="evidence" value="ECO:0007669"/>
    <property type="project" value="TreeGrafter"/>
</dbReference>
<dbReference type="SMART" id="SM00470">
    <property type="entry name" value="ParB"/>
    <property type="match status" value="1"/>
</dbReference>
<dbReference type="Pfam" id="PF02195">
    <property type="entry name" value="ParB_N"/>
    <property type="match status" value="1"/>
</dbReference>
<evidence type="ECO:0000313" key="4">
    <source>
        <dbReference type="EMBL" id="MDR6218427.1"/>
    </source>
</evidence>
<dbReference type="GO" id="GO:0007059">
    <property type="term" value="P:chromosome segregation"/>
    <property type="evidence" value="ECO:0007669"/>
    <property type="project" value="TreeGrafter"/>
</dbReference>
<sequence length="290" mass="31822">MTRRLQRSAGAFLEEAEETAHFRNVPLAAITAGAQPRRIFDEAAMEELAASIRADGLIQPPLLLDLGGTYRIIAGERRVRASRLAGLTEIPAKIVSNLSPQQVARLAVIENLQRQDLNVLDEVEAVMGLLSTELRIERERVSALFQAMRKKPEEYADQIGTVESLFTQLGLGKWSSWASTKFRILTLPEDLLVHLRTGALSESHARLLGGVKDDGQRAEVTAACLEGSWTKKQLSEQIAALATPVVATPPVREVREVRALRSRLAALPEARRAQGQALLDQLEALLSAKD</sequence>
<dbReference type="SUPFAM" id="SSF110849">
    <property type="entry name" value="ParB/Sulfiredoxin"/>
    <property type="match status" value="1"/>
</dbReference>
<name>A0AAE3XBH1_9DEIO</name>
<feature type="domain" description="ParB-like N-terminal" evidence="3">
    <location>
        <begin position="23"/>
        <end position="112"/>
    </location>
</feature>
<dbReference type="InterPro" id="IPR003115">
    <property type="entry name" value="ParB_N"/>
</dbReference>
<dbReference type="PANTHER" id="PTHR33375:SF7">
    <property type="entry name" value="CHROMOSOME 2-PARTITIONING PROTEIN PARB-RELATED"/>
    <property type="match status" value="1"/>
</dbReference>
<organism evidence="4 5">
    <name type="scientific">Deinococcus soli</name>
    <name type="common">ex Cha et al. 2016</name>
    <dbReference type="NCBI Taxonomy" id="1309411"/>
    <lineage>
        <taxon>Bacteria</taxon>
        <taxon>Thermotogati</taxon>
        <taxon>Deinococcota</taxon>
        <taxon>Deinococci</taxon>
        <taxon>Deinococcales</taxon>
        <taxon>Deinococcaceae</taxon>
        <taxon>Deinococcus</taxon>
    </lineage>
</organism>
<dbReference type="PANTHER" id="PTHR33375">
    <property type="entry name" value="CHROMOSOME-PARTITIONING PROTEIN PARB-RELATED"/>
    <property type="match status" value="1"/>
</dbReference>
<dbReference type="AlphaFoldDB" id="A0AAE3XBH1"/>
<dbReference type="Gene3D" id="1.10.10.2830">
    <property type="match status" value="1"/>
</dbReference>
<dbReference type="Proteomes" id="UP001185331">
    <property type="component" value="Unassembled WGS sequence"/>
</dbReference>
<dbReference type="InterPro" id="IPR050336">
    <property type="entry name" value="Chromosome_partition/occlusion"/>
</dbReference>
<protein>
    <submittedName>
        <fullName evidence="4">ParB family chromosome partitioning protein</fullName>
    </submittedName>
</protein>
<dbReference type="FunFam" id="3.90.1530.30:FF:000001">
    <property type="entry name" value="Chromosome partitioning protein ParB"/>
    <property type="match status" value="1"/>
</dbReference>
<comment type="similarity">
    <text evidence="1">Belongs to the ParB family.</text>
</comment>
<dbReference type="EMBL" id="JAVDQK010000004">
    <property type="protein sequence ID" value="MDR6218427.1"/>
    <property type="molecule type" value="Genomic_DNA"/>
</dbReference>
<evidence type="ECO:0000256" key="1">
    <source>
        <dbReference type="ARBA" id="ARBA00006295"/>
    </source>
</evidence>
<evidence type="ECO:0000259" key="3">
    <source>
        <dbReference type="SMART" id="SM00470"/>
    </source>
</evidence>
<evidence type="ECO:0000256" key="2">
    <source>
        <dbReference type="ARBA" id="ARBA00023125"/>
    </source>
</evidence>
<dbReference type="Gene3D" id="3.90.1530.30">
    <property type="match status" value="1"/>
</dbReference>
<dbReference type="InterPro" id="IPR036086">
    <property type="entry name" value="ParB/Sulfiredoxin_sf"/>
</dbReference>